<protein>
    <recommendedName>
        <fullName evidence="7">Inactive serine protease 35</fullName>
    </recommendedName>
</protein>
<evidence type="ECO:0000256" key="1">
    <source>
        <dbReference type="ARBA" id="ARBA00004613"/>
    </source>
</evidence>
<evidence type="ECO:0000256" key="8">
    <source>
        <dbReference type="SAM" id="MobiDB-lite"/>
    </source>
</evidence>
<evidence type="ECO:0000313" key="11">
    <source>
        <dbReference type="Ensembl" id="ENSOKIP00005075922.1"/>
    </source>
</evidence>
<feature type="region of interest" description="Disordered" evidence="8">
    <location>
        <begin position="197"/>
        <end position="421"/>
    </location>
</feature>
<evidence type="ECO:0000259" key="10">
    <source>
        <dbReference type="Pfam" id="PF00089"/>
    </source>
</evidence>
<keyword evidence="4" id="KW-0721">Serine protease homolog</keyword>
<dbReference type="InterPro" id="IPR001254">
    <property type="entry name" value="Trypsin_dom"/>
</dbReference>
<dbReference type="AlphaFoldDB" id="A0A8C7IV02"/>
<feature type="compositionally biased region" description="Basic and acidic residues" evidence="8">
    <location>
        <begin position="300"/>
        <end position="354"/>
    </location>
</feature>
<dbReference type="PANTHER" id="PTHR15462:SF17">
    <property type="entry name" value="INACTIVE SERINE PROTEASE 35"/>
    <property type="match status" value="1"/>
</dbReference>
<feature type="signal peptide" evidence="9">
    <location>
        <begin position="1"/>
        <end position="20"/>
    </location>
</feature>
<feature type="chain" id="PRO_5034012642" description="Inactive serine protease 35" evidence="9">
    <location>
        <begin position="21"/>
        <end position="595"/>
    </location>
</feature>
<keyword evidence="5 9" id="KW-0732">Signal</keyword>
<evidence type="ECO:0000256" key="9">
    <source>
        <dbReference type="SAM" id="SignalP"/>
    </source>
</evidence>
<keyword evidence="3" id="KW-0964">Secreted</keyword>
<reference evidence="11" key="1">
    <citation type="submission" date="2025-08" db="UniProtKB">
        <authorList>
            <consortium name="Ensembl"/>
        </authorList>
    </citation>
    <scope>IDENTIFICATION</scope>
</reference>
<dbReference type="InterPro" id="IPR009003">
    <property type="entry name" value="Peptidase_S1_PA"/>
</dbReference>
<feature type="compositionally biased region" description="Basic and acidic residues" evidence="8">
    <location>
        <begin position="228"/>
        <end position="282"/>
    </location>
</feature>
<dbReference type="Gene3D" id="2.40.10.10">
    <property type="entry name" value="Trypsin-like serine proteases"/>
    <property type="match status" value="1"/>
</dbReference>
<dbReference type="InterPro" id="IPR043504">
    <property type="entry name" value="Peptidase_S1_PA_chymotrypsin"/>
</dbReference>
<dbReference type="InterPro" id="IPR018114">
    <property type="entry name" value="TRYPSIN_HIS"/>
</dbReference>
<dbReference type="PROSITE" id="PS00134">
    <property type="entry name" value="TRYPSIN_HIS"/>
    <property type="match status" value="1"/>
</dbReference>
<accession>A0A8C7IV02</accession>
<keyword evidence="12" id="KW-1185">Reference proteome</keyword>
<feature type="compositionally biased region" description="Basic residues" evidence="8">
    <location>
        <begin position="202"/>
        <end position="214"/>
    </location>
</feature>
<evidence type="ECO:0000256" key="4">
    <source>
        <dbReference type="ARBA" id="ARBA00022542"/>
    </source>
</evidence>
<keyword evidence="6" id="KW-0325">Glycoprotein</keyword>
<dbReference type="Ensembl" id="ENSOKIT00005080916.1">
    <property type="protein sequence ID" value="ENSOKIP00005075922.1"/>
    <property type="gene ID" value="ENSOKIG00005032810.1"/>
</dbReference>
<evidence type="ECO:0000256" key="6">
    <source>
        <dbReference type="ARBA" id="ARBA00023180"/>
    </source>
</evidence>
<organism evidence="11 12">
    <name type="scientific">Oncorhynchus kisutch</name>
    <name type="common">Coho salmon</name>
    <name type="synonym">Salmo kisutch</name>
    <dbReference type="NCBI Taxonomy" id="8019"/>
    <lineage>
        <taxon>Eukaryota</taxon>
        <taxon>Metazoa</taxon>
        <taxon>Chordata</taxon>
        <taxon>Craniata</taxon>
        <taxon>Vertebrata</taxon>
        <taxon>Euteleostomi</taxon>
        <taxon>Actinopterygii</taxon>
        <taxon>Neopterygii</taxon>
        <taxon>Teleostei</taxon>
        <taxon>Protacanthopterygii</taxon>
        <taxon>Salmoniformes</taxon>
        <taxon>Salmonidae</taxon>
        <taxon>Salmoninae</taxon>
        <taxon>Oncorhynchus</taxon>
    </lineage>
</organism>
<comment type="subcellular location">
    <subcellularLocation>
        <location evidence="1">Secreted</location>
    </subcellularLocation>
</comment>
<reference evidence="11" key="2">
    <citation type="submission" date="2025-09" db="UniProtKB">
        <authorList>
            <consortium name="Ensembl"/>
        </authorList>
    </citation>
    <scope>IDENTIFICATION</scope>
</reference>
<feature type="domain" description="Peptidase S1" evidence="10">
    <location>
        <begin position="147"/>
        <end position="187"/>
    </location>
</feature>
<evidence type="ECO:0000256" key="7">
    <source>
        <dbReference type="ARBA" id="ARBA00040309"/>
    </source>
</evidence>
<dbReference type="Proteomes" id="UP000694557">
    <property type="component" value="Unassembled WGS sequence"/>
</dbReference>
<dbReference type="Pfam" id="PF00089">
    <property type="entry name" value="Trypsin"/>
    <property type="match status" value="1"/>
</dbReference>
<evidence type="ECO:0000256" key="3">
    <source>
        <dbReference type="ARBA" id="ARBA00022525"/>
    </source>
</evidence>
<proteinExistence type="inferred from homology"/>
<feature type="compositionally biased region" description="Basic and acidic residues" evidence="8">
    <location>
        <begin position="362"/>
        <end position="372"/>
    </location>
</feature>
<dbReference type="GeneTree" id="ENSGT00390000000155"/>
<evidence type="ECO:0000313" key="12">
    <source>
        <dbReference type="Proteomes" id="UP000694557"/>
    </source>
</evidence>
<gene>
    <name evidence="11" type="primary">PRSS35</name>
</gene>
<dbReference type="GO" id="GO:0005576">
    <property type="term" value="C:extracellular region"/>
    <property type="evidence" value="ECO:0007669"/>
    <property type="project" value="UniProtKB-SubCell"/>
</dbReference>
<name>A0A8C7IV02_ONCKI</name>
<evidence type="ECO:0000256" key="5">
    <source>
        <dbReference type="ARBA" id="ARBA00022729"/>
    </source>
</evidence>
<dbReference type="SUPFAM" id="SSF50494">
    <property type="entry name" value="Trypsin-like serine proteases"/>
    <property type="match status" value="1"/>
</dbReference>
<sequence>MTPIPLCLLLLCALPLCVLAWGGHGDGVDEEYGWSMQRVPLILDRHTVHLRSPTFGGKVEGAGEDEEGGCGIKCQSALPPPDWATLESMLGYETVYENGTRTHSNVTLQGLNDTTSHTPLHTPSHTRRKRQVYGEDGRFVISDSHFTTSYPFSTAVRLSTGCSGVQVSEKHILTAAHCVHDGKDYLQGVRRLKVGVLQVKSKQGRRGGRRRGGRRGGGEGQGEEVVGGEEKGNGIDGEEPRQEERRRGGRRGGGERQGEEVVGGEEKGNGIDGEEPRQEERRRGGRRGGGEGQGEEVVGGEEKGNGIDGKEPRQEERRRGGRRGGGERQGEEVVGGEEKGNGIDGEEPRQEQRRRGGRRRKGEREKQNRVDETGAEGGEGGNMEKERGQGGGRQRKKGSRSSRVQRSTEPKTQPSFHWTRVKQTHIPKGWIHTGDRTNAISHNYDYALLELKQPIKQKHMKLGVVAATKPLPLGRIHFSGFDNEPEGGQKDEGGEKVVYRFCSVTEELGDLLYQHCDAQQGASGAGVYIRLRQEVVGSNKGKWQRKVIGVFSGHRRLDGDGGEQRDYNVAVRITPPKYAQICHWIHGDPSMCREA</sequence>
<evidence type="ECO:0000256" key="2">
    <source>
        <dbReference type="ARBA" id="ARBA00007664"/>
    </source>
</evidence>
<dbReference type="GO" id="GO:0004252">
    <property type="term" value="F:serine-type endopeptidase activity"/>
    <property type="evidence" value="ECO:0007669"/>
    <property type="project" value="InterPro"/>
</dbReference>
<dbReference type="InterPro" id="IPR050966">
    <property type="entry name" value="Glutamyl_endopeptidase"/>
</dbReference>
<comment type="similarity">
    <text evidence="2">Belongs to the peptidase S1 family.</text>
</comment>
<dbReference type="PANTHER" id="PTHR15462">
    <property type="entry name" value="SERINE PROTEASE"/>
    <property type="match status" value="1"/>
</dbReference>
<dbReference type="GO" id="GO:0006508">
    <property type="term" value="P:proteolysis"/>
    <property type="evidence" value="ECO:0007669"/>
    <property type="project" value="InterPro"/>
</dbReference>